<evidence type="ECO:0000313" key="3">
    <source>
        <dbReference type="Proteomes" id="UP001595843"/>
    </source>
</evidence>
<sequence length="177" mass="19927">MKPPKLYTSRPKRKKPSPRRIREKTIDPVPREEFVYSTLSQRVEEARHLSKTLESYASKMDQWLSALANLSYAMKDKTAFQEVMQALSQLRSETSAKPSPGGKKGSPGSQSGNSSSKLGANIPNPRSLLPKWSPPSKKADPFPPYPKPHSRDGDSLYDLLNAPRFPELVDKVMKYKK</sequence>
<organism evidence="2 3">
    <name type="scientific">Salinithrix halophila</name>
    <dbReference type="NCBI Taxonomy" id="1485204"/>
    <lineage>
        <taxon>Bacteria</taxon>
        <taxon>Bacillati</taxon>
        <taxon>Bacillota</taxon>
        <taxon>Bacilli</taxon>
        <taxon>Bacillales</taxon>
        <taxon>Thermoactinomycetaceae</taxon>
        <taxon>Salinithrix</taxon>
    </lineage>
</organism>
<feature type="compositionally biased region" description="Low complexity" evidence="1">
    <location>
        <begin position="95"/>
        <end position="119"/>
    </location>
</feature>
<keyword evidence="3" id="KW-1185">Reference proteome</keyword>
<gene>
    <name evidence="2" type="ORF">ACFOUO_08740</name>
</gene>
<proteinExistence type="predicted"/>
<evidence type="ECO:0000313" key="2">
    <source>
        <dbReference type="EMBL" id="MFC4076897.1"/>
    </source>
</evidence>
<feature type="region of interest" description="Disordered" evidence="1">
    <location>
        <begin position="88"/>
        <end position="158"/>
    </location>
</feature>
<dbReference type="RefSeq" id="WP_380704250.1">
    <property type="nucleotide sequence ID" value="NZ_JBHSAP010000009.1"/>
</dbReference>
<feature type="compositionally biased region" description="Basic residues" evidence="1">
    <location>
        <begin position="10"/>
        <end position="22"/>
    </location>
</feature>
<accession>A0ABV8JGA3</accession>
<dbReference type="Proteomes" id="UP001595843">
    <property type="component" value="Unassembled WGS sequence"/>
</dbReference>
<evidence type="ECO:0000256" key="1">
    <source>
        <dbReference type="SAM" id="MobiDB-lite"/>
    </source>
</evidence>
<dbReference type="EMBL" id="JBHSAP010000009">
    <property type="protein sequence ID" value="MFC4076897.1"/>
    <property type="molecule type" value="Genomic_DNA"/>
</dbReference>
<comment type="caution">
    <text evidence="2">The sequence shown here is derived from an EMBL/GenBank/DDBJ whole genome shotgun (WGS) entry which is preliminary data.</text>
</comment>
<reference evidence="3" key="1">
    <citation type="journal article" date="2019" name="Int. J. Syst. Evol. Microbiol.">
        <title>The Global Catalogue of Microorganisms (GCM) 10K type strain sequencing project: providing services to taxonomists for standard genome sequencing and annotation.</title>
        <authorList>
            <consortium name="The Broad Institute Genomics Platform"/>
            <consortium name="The Broad Institute Genome Sequencing Center for Infectious Disease"/>
            <person name="Wu L."/>
            <person name="Ma J."/>
        </authorList>
    </citation>
    <scope>NUCLEOTIDE SEQUENCE [LARGE SCALE GENOMIC DNA]</scope>
    <source>
        <strain evidence="3">IBRC-M 10813</strain>
    </source>
</reference>
<feature type="region of interest" description="Disordered" evidence="1">
    <location>
        <begin position="1"/>
        <end position="26"/>
    </location>
</feature>
<protein>
    <submittedName>
        <fullName evidence="2">Uncharacterized protein</fullName>
    </submittedName>
</protein>
<name>A0ABV8JGA3_9BACL</name>